<keyword evidence="3" id="KW-1185">Reference proteome</keyword>
<dbReference type="AlphaFoldDB" id="A0A251U2Q2"/>
<dbReference type="EMBL" id="CM007897">
    <property type="protein sequence ID" value="OTG17645.1"/>
    <property type="molecule type" value="Genomic_DNA"/>
</dbReference>
<organism evidence="2 3">
    <name type="scientific">Helianthus annuus</name>
    <name type="common">Common sunflower</name>
    <dbReference type="NCBI Taxonomy" id="4232"/>
    <lineage>
        <taxon>Eukaryota</taxon>
        <taxon>Viridiplantae</taxon>
        <taxon>Streptophyta</taxon>
        <taxon>Embryophyta</taxon>
        <taxon>Tracheophyta</taxon>
        <taxon>Spermatophyta</taxon>
        <taxon>Magnoliopsida</taxon>
        <taxon>eudicotyledons</taxon>
        <taxon>Gunneridae</taxon>
        <taxon>Pentapetalae</taxon>
        <taxon>asterids</taxon>
        <taxon>campanulids</taxon>
        <taxon>Asterales</taxon>
        <taxon>Asteraceae</taxon>
        <taxon>Asteroideae</taxon>
        <taxon>Heliantheae alliance</taxon>
        <taxon>Heliantheae</taxon>
        <taxon>Helianthus</taxon>
    </lineage>
</organism>
<evidence type="ECO:0000313" key="1">
    <source>
        <dbReference type="EMBL" id="KAF5794144.1"/>
    </source>
</evidence>
<accession>A0A251U2Q2</accession>
<evidence type="ECO:0000313" key="2">
    <source>
        <dbReference type="EMBL" id="OTG17645.1"/>
    </source>
</evidence>
<dbReference type="Proteomes" id="UP000215914">
    <property type="component" value="Chromosome 8"/>
</dbReference>
<name>A0A251U2Q2_HELAN</name>
<gene>
    <name evidence="2" type="ORF">HannXRQ_Chr08g0214421</name>
    <name evidence="1" type="ORF">HanXRQr2_Chr08g0324801</name>
</gene>
<reference evidence="1 3" key="1">
    <citation type="journal article" date="2017" name="Nature">
        <title>The sunflower genome provides insights into oil metabolism, flowering and Asterid evolution.</title>
        <authorList>
            <person name="Badouin H."/>
            <person name="Gouzy J."/>
            <person name="Grassa C.J."/>
            <person name="Murat F."/>
            <person name="Staton S.E."/>
            <person name="Cottret L."/>
            <person name="Lelandais-Briere C."/>
            <person name="Owens G.L."/>
            <person name="Carrere S."/>
            <person name="Mayjonade B."/>
            <person name="Legrand L."/>
            <person name="Gill N."/>
            <person name="Kane N.C."/>
            <person name="Bowers J.E."/>
            <person name="Hubner S."/>
            <person name="Bellec A."/>
            <person name="Berard A."/>
            <person name="Berges H."/>
            <person name="Blanchet N."/>
            <person name="Boniface M.C."/>
            <person name="Brunel D."/>
            <person name="Catrice O."/>
            <person name="Chaidir N."/>
            <person name="Claudel C."/>
            <person name="Donnadieu C."/>
            <person name="Faraut T."/>
            <person name="Fievet G."/>
            <person name="Helmstetter N."/>
            <person name="King M."/>
            <person name="Knapp S.J."/>
            <person name="Lai Z."/>
            <person name="Le Paslier M.C."/>
            <person name="Lippi Y."/>
            <person name="Lorenzon L."/>
            <person name="Mandel J.R."/>
            <person name="Marage G."/>
            <person name="Marchand G."/>
            <person name="Marquand E."/>
            <person name="Bret-Mestries E."/>
            <person name="Morien E."/>
            <person name="Nambeesan S."/>
            <person name="Nguyen T."/>
            <person name="Pegot-Espagnet P."/>
            <person name="Pouilly N."/>
            <person name="Raftis F."/>
            <person name="Sallet E."/>
            <person name="Schiex T."/>
            <person name="Thomas J."/>
            <person name="Vandecasteele C."/>
            <person name="Vares D."/>
            <person name="Vear F."/>
            <person name="Vautrin S."/>
            <person name="Crespi M."/>
            <person name="Mangin B."/>
            <person name="Burke J.M."/>
            <person name="Salse J."/>
            <person name="Munos S."/>
            <person name="Vincourt P."/>
            <person name="Rieseberg L.H."/>
            <person name="Langlade N.B."/>
        </authorList>
    </citation>
    <scope>NUCLEOTIDE SEQUENCE [LARGE SCALE GENOMIC DNA]</scope>
    <source>
        <strain evidence="3">cv. SF193</strain>
        <tissue evidence="1">Leaves</tissue>
    </source>
</reference>
<sequence length="63" mass="7096">MSFSAGIWFNSCVPARHAGTNAASKTWARVRQFLHHLNSLFAVKMQKKCRKIGPDKISARQPI</sequence>
<dbReference type="Gramene" id="mRNA:HanXRQr2_Chr08g0324801">
    <property type="protein sequence ID" value="CDS:HanXRQr2_Chr08g0324801.1"/>
    <property type="gene ID" value="HanXRQr2_Chr08g0324801"/>
</dbReference>
<reference evidence="2" key="2">
    <citation type="submission" date="2017-02" db="EMBL/GenBank/DDBJ databases">
        <title>Sunflower complete genome.</title>
        <authorList>
            <person name="Langlade N."/>
            <person name="Munos S."/>
        </authorList>
    </citation>
    <scope>NUCLEOTIDE SEQUENCE [LARGE SCALE GENOMIC DNA]</scope>
    <source>
        <tissue evidence="2">Leaves</tissue>
    </source>
</reference>
<protein>
    <submittedName>
        <fullName evidence="2">Uncharacterized protein</fullName>
    </submittedName>
</protein>
<proteinExistence type="predicted"/>
<dbReference type="InParanoid" id="A0A251U2Q2"/>
<dbReference type="EMBL" id="MNCJ02000323">
    <property type="protein sequence ID" value="KAF5794144.1"/>
    <property type="molecule type" value="Genomic_DNA"/>
</dbReference>
<reference evidence="1" key="3">
    <citation type="submission" date="2020-06" db="EMBL/GenBank/DDBJ databases">
        <title>Helianthus annuus Genome sequencing and assembly Release 2.</title>
        <authorList>
            <person name="Gouzy J."/>
            <person name="Langlade N."/>
            <person name="Munos S."/>
        </authorList>
    </citation>
    <scope>NUCLEOTIDE SEQUENCE</scope>
    <source>
        <tissue evidence="1">Leaves</tissue>
    </source>
</reference>
<evidence type="ECO:0000313" key="3">
    <source>
        <dbReference type="Proteomes" id="UP000215914"/>
    </source>
</evidence>